<evidence type="ECO:0000313" key="3">
    <source>
        <dbReference type="EMBL" id="GMF50591.1"/>
    </source>
</evidence>
<name>A0A9W7D0F1_9STRA</name>
<dbReference type="GO" id="GO:0003676">
    <property type="term" value="F:nucleic acid binding"/>
    <property type="evidence" value="ECO:0007669"/>
    <property type="project" value="InterPro"/>
</dbReference>
<protein>
    <submittedName>
        <fullName evidence="3">Unnamed protein product</fullName>
    </submittedName>
</protein>
<feature type="region of interest" description="Disordered" evidence="1">
    <location>
        <begin position="197"/>
        <end position="254"/>
    </location>
</feature>
<accession>A0A9W7D0F1</accession>
<evidence type="ECO:0000313" key="4">
    <source>
        <dbReference type="Proteomes" id="UP001165121"/>
    </source>
</evidence>
<sequence>MSPDLSSGRWQRQHRDIGVCMPFGKMEHLAPVLDTVMGEQATRLFVDRVFQHHGLSETIVSDRDPRFTAAFWKTLFHLLGTKLSMTTADLPQTDGQTEHVNRVLEDTLPQDRQKEYSDRNGRRQLNVFNVGDLVLLDTRNLPLDMISSMGNNKLKHCFIGPFAVLGRHGSTYIIDLPKLMKTHSTYYLGLIKRYHNPQGQSAPDDPSQGQEEVIEPLQNETESQTPSGVPRKPVQARGRRVGSPAGRMTKMRAV</sequence>
<dbReference type="AlphaFoldDB" id="A0A9W7D0F1"/>
<dbReference type="InterPro" id="IPR056924">
    <property type="entry name" value="SH3_Tf2-1"/>
</dbReference>
<proteinExistence type="predicted"/>
<comment type="caution">
    <text evidence="3">The sequence shown here is derived from an EMBL/GenBank/DDBJ whole genome shotgun (WGS) entry which is preliminary data.</text>
</comment>
<keyword evidence="4" id="KW-1185">Reference proteome</keyword>
<organism evidence="3 4">
    <name type="scientific">Phytophthora fragariaefolia</name>
    <dbReference type="NCBI Taxonomy" id="1490495"/>
    <lineage>
        <taxon>Eukaryota</taxon>
        <taxon>Sar</taxon>
        <taxon>Stramenopiles</taxon>
        <taxon>Oomycota</taxon>
        <taxon>Peronosporomycetes</taxon>
        <taxon>Peronosporales</taxon>
        <taxon>Peronosporaceae</taxon>
        <taxon>Phytophthora</taxon>
    </lineage>
</organism>
<dbReference type="OrthoDB" id="125101at2759"/>
<dbReference type="Proteomes" id="UP001165121">
    <property type="component" value="Unassembled WGS sequence"/>
</dbReference>
<dbReference type="Pfam" id="PF24626">
    <property type="entry name" value="SH3_Tf2-1"/>
    <property type="match status" value="1"/>
</dbReference>
<evidence type="ECO:0000259" key="2">
    <source>
        <dbReference type="PROSITE" id="PS50994"/>
    </source>
</evidence>
<reference evidence="3" key="1">
    <citation type="submission" date="2023-04" db="EMBL/GenBank/DDBJ databases">
        <title>Phytophthora fragariaefolia NBRC 109709.</title>
        <authorList>
            <person name="Ichikawa N."/>
            <person name="Sato H."/>
            <person name="Tonouchi N."/>
        </authorList>
    </citation>
    <scope>NUCLEOTIDE SEQUENCE</scope>
    <source>
        <strain evidence="3">NBRC 109709</strain>
    </source>
</reference>
<gene>
    <name evidence="3" type="ORF">Pfra01_002022500</name>
</gene>
<dbReference type="InterPro" id="IPR036397">
    <property type="entry name" value="RNaseH_sf"/>
</dbReference>
<dbReference type="Gene3D" id="3.30.420.10">
    <property type="entry name" value="Ribonuclease H-like superfamily/Ribonuclease H"/>
    <property type="match status" value="1"/>
</dbReference>
<dbReference type="PANTHER" id="PTHR37984">
    <property type="entry name" value="PROTEIN CBG26694"/>
    <property type="match status" value="1"/>
</dbReference>
<feature type="domain" description="Integrase catalytic" evidence="2">
    <location>
        <begin position="45"/>
        <end position="171"/>
    </location>
</feature>
<evidence type="ECO:0000256" key="1">
    <source>
        <dbReference type="SAM" id="MobiDB-lite"/>
    </source>
</evidence>
<dbReference type="InterPro" id="IPR012337">
    <property type="entry name" value="RNaseH-like_sf"/>
</dbReference>
<dbReference type="PANTHER" id="PTHR37984:SF5">
    <property type="entry name" value="PROTEIN NYNRIN-LIKE"/>
    <property type="match status" value="1"/>
</dbReference>
<dbReference type="InterPro" id="IPR001584">
    <property type="entry name" value="Integrase_cat-core"/>
</dbReference>
<dbReference type="SUPFAM" id="SSF53098">
    <property type="entry name" value="Ribonuclease H-like"/>
    <property type="match status" value="1"/>
</dbReference>
<dbReference type="InterPro" id="IPR050951">
    <property type="entry name" value="Retrovirus_Pol_polyprotein"/>
</dbReference>
<dbReference type="EMBL" id="BSXT01002729">
    <property type="protein sequence ID" value="GMF50591.1"/>
    <property type="molecule type" value="Genomic_DNA"/>
</dbReference>
<feature type="compositionally biased region" description="Polar residues" evidence="1">
    <location>
        <begin position="218"/>
        <end position="227"/>
    </location>
</feature>
<dbReference type="GO" id="GO:0015074">
    <property type="term" value="P:DNA integration"/>
    <property type="evidence" value="ECO:0007669"/>
    <property type="project" value="InterPro"/>
</dbReference>
<dbReference type="PROSITE" id="PS50994">
    <property type="entry name" value="INTEGRASE"/>
    <property type="match status" value="1"/>
</dbReference>